<evidence type="ECO:0000313" key="6">
    <source>
        <dbReference type="Proteomes" id="UP000027997"/>
    </source>
</evidence>
<accession>A0A081KB72</accession>
<gene>
    <name evidence="5" type="ORF">GV64_12165</name>
</gene>
<evidence type="ECO:0000256" key="1">
    <source>
        <dbReference type="ARBA" id="ARBA00023125"/>
    </source>
</evidence>
<keyword evidence="1 2" id="KW-0238">DNA-binding</keyword>
<sequence>MVSTMDSPSEGMKGSGKHVSGMELKYQGRKTSRANSEQRRRTILEAALRIVVRDGVRGVRHRAVAKEADVPLSATTYYFKDITDLITDTFTLFVEMGAQKFKAYWEESDSMLKIAMKELEPSEAASRQVFAERISDLAIEYVLIQLREHRDYLIAERAFQQECLRNENLRPIAFSHQKFFLDSLETFFTKIGSNYPDIDAELFGSIILHVEYQGLIAGFDGEIANKLRAMLKRQIELMLGIYH</sequence>
<comment type="caution">
    <text evidence="5">The sequence shown here is derived from an EMBL/GenBank/DDBJ whole genome shotgun (WGS) entry which is preliminary data.</text>
</comment>
<dbReference type="eggNOG" id="COG3226">
    <property type="taxonomic scope" value="Bacteria"/>
</dbReference>
<dbReference type="InterPro" id="IPR009057">
    <property type="entry name" value="Homeodomain-like_sf"/>
</dbReference>
<dbReference type="EMBL" id="JOJP01000001">
    <property type="protein sequence ID" value="KEI71398.1"/>
    <property type="molecule type" value="Genomic_DNA"/>
</dbReference>
<feature type="domain" description="HTH tetR-type" evidence="4">
    <location>
        <begin position="37"/>
        <end position="97"/>
    </location>
</feature>
<dbReference type="STRING" id="305900.GV64_12165"/>
<name>A0A081KB72_9GAMM</name>
<proteinExistence type="predicted"/>
<evidence type="ECO:0000256" key="3">
    <source>
        <dbReference type="SAM" id="MobiDB-lite"/>
    </source>
</evidence>
<dbReference type="AlphaFoldDB" id="A0A081KB72"/>
<feature type="DNA-binding region" description="H-T-H motif" evidence="2">
    <location>
        <begin position="60"/>
        <end position="79"/>
    </location>
</feature>
<feature type="region of interest" description="Disordered" evidence="3">
    <location>
        <begin position="1"/>
        <end position="38"/>
    </location>
</feature>
<protein>
    <submittedName>
        <fullName evidence="5">TetR family transcriptional regulator</fullName>
    </submittedName>
</protein>
<keyword evidence="6" id="KW-1185">Reference proteome</keyword>
<dbReference type="Proteomes" id="UP000027997">
    <property type="component" value="Unassembled WGS sequence"/>
</dbReference>
<dbReference type="InterPro" id="IPR001647">
    <property type="entry name" value="HTH_TetR"/>
</dbReference>
<dbReference type="Gene3D" id="1.10.357.10">
    <property type="entry name" value="Tetracycline Repressor, domain 2"/>
    <property type="match status" value="1"/>
</dbReference>
<organism evidence="5 6">
    <name type="scientific">Endozoicomonas elysicola</name>
    <dbReference type="NCBI Taxonomy" id="305900"/>
    <lineage>
        <taxon>Bacteria</taxon>
        <taxon>Pseudomonadati</taxon>
        <taxon>Pseudomonadota</taxon>
        <taxon>Gammaproteobacteria</taxon>
        <taxon>Oceanospirillales</taxon>
        <taxon>Endozoicomonadaceae</taxon>
        <taxon>Endozoicomonas</taxon>
    </lineage>
</organism>
<evidence type="ECO:0000259" key="4">
    <source>
        <dbReference type="PROSITE" id="PS50977"/>
    </source>
</evidence>
<dbReference type="GO" id="GO:0003677">
    <property type="term" value="F:DNA binding"/>
    <property type="evidence" value="ECO:0007669"/>
    <property type="project" value="UniProtKB-UniRule"/>
</dbReference>
<dbReference type="PROSITE" id="PS50977">
    <property type="entry name" value="HTH_TETR_2"/>
    <property type="match status" value="1"/>
</dbReference>
<evidence type="ECO:0000313" key="5">
    <source>
        <dbReference type="EMBL" id="KEI71398.1"/>
    </source>
</evidence>
<evidence type="ECO:0000256" key="2">
    <source>
        <dbReference type="PROSITE-ProRule" id="PRU00335"/>
    </source>
</evidence>
<reference evidence="5 6" key="1">
    <citation type="submission" date="2014-06" db="EMBL/GenBank/DDBJ databases">
        <title>Whole Genome Sequences of Three Symbiotic Endozoicomonas Bacteria.</title>
        <authorList>
            <person name="Neave M.J."/>
            <person name="Apprill A."/>
            <person name="Voolstra C.R."/>
        </authorList>
    </citation>
    <scope>NUCLEOTIDE SEQUENCE [LARGE SCALE GENOMIC DNA]</scope>
    <source>
        <strain evidence="5 6">DSM 22380</strain>
    </source>
</reference>
<dbReference type="SUPFAM" id="SSF46689">
    <property type="entry name" value="Homeodomain-like"/>
    <property type="match status" value="1"/>
</dbReference>